<dbReference type="InterPro" id="IPR022278">
    <property type="entry name" value="Pser_aminoTfrase"/>
</dbReference>
<feature type="binding site" evidence="11">
    <location>
        <position position="148"/>
    </location>
    <ligand>
        <name>pyridoxal 5'-phosphate</name>
        <dbReference type="ChEBI" id="CHEBI:597326"/>
    </ligand>
</feature>
<evidence type="ECO:0000313" key="15">
    <source>
        <dbReference type="Proteomes" id="UP001297600"/>
    </source>
</evidence>
<evidence type="ECO:0000256" key="7">
    <source>
        <dbReference type="ARBA" id="ARBA00023096"/>
    </source>
</evidence>
<feature type="binding site" evidence="11">
    <location>
        <begin position="233"/>
        <end position="234"/>
    </location>
    <ligand>
        <name>pyridoxal 5'-phosphate</name>
        <dbReference type="ChEBI" id="CHEBI:597326"/>
    </ligand>
</feature>
<dbReference type="PROSITE" id="PS00595">
    <property type="entry name" value="AA_TRANSFER_CLASS_5"/>
    <property type="match status" value="1"/>
</dbReference>
<dbReference type="Proteomes" id="UP001297600">
    <property type="component" value="Unassembled WGS sequence"/>
</dbReference>
<dbReference type="Gene3D" id="3.90.1150.10">
    <property type="entry name" value="Aspartate Aminotransferase, domain 1"/>
    <property type="match status" value="1"/>
</dbReference>
<dbReference type="InterPro" id="IPR015424">
    <property type="entry name" value="PyrdxlP-dep_Trfase"/>
</dbReference>
<comment type="subcellular location">
    <subcellularLocation>
        <location evidence="11">Cytoplasm</location>
    </subcellularLocation>
</comment>
<evidence type="ECO:0000256" key="10">
    <source>
        <dbReference type="ARBA" id="ARBA00049007"/>
    </source>
</evidence>
<comment type="pathway">
    <text evidence="1 11 12">Amino-acid biosynthesis; L-serine biosynthesis; L-serine from 3-phospho-D-glycerate: step 2/3.</text>
</comment>
<dbReference type="CDD" id="cd00611">
    <property type="entry name" value="PSAT_like"/>
    <property type="match status" value="1"/>
</dbReference>
<evidence type="ECO:0000313" key="14">
    <source>
        <dbReference type="EMBL" id="MCG5031626.1"/>
    </source>
</evidence>
<accession>A0ABS9MSM6</accession>
<keyword evidence="3 11" id="KW-0032">Aminotransferase</keyword>
<dbReference type="PANTHER" id="PTHR43247">
    <property type="entry name" value="PHOSPHOSERINE AMINOTRANSFERASE"/>
    <property type="match status" value="1"/>
</dbReference>
<dbReference type="InterPro" id="IPR000192">
    <property type="entry name" value="Aminotrans_V_dom"/>
</dbReference>
<keyword evidence="4 11" id="KW-0028">Amino-acid biosynthesis</keyword>
<feature type="binding site" evidence="11">
    <location>
        <position position="168"/>
    </location>
    <ligand>
        <name>pyridoxal 5'-phosphate</name>
        <dbReference type="ChEBI" id="CHEBI:597326"/>
    </ligand>
</feature>
<keyword evidence="5 11" id="KW-0808">Transferase</keyword>
<keyword evidence="8 11" id="KW-0718">Serine biosynthesis</keyword>
<dbReference type="PANTHER" id="PTHR43247:SF1">
    <property type="entry name" value="PHOSPHOSERINE AMINOTRANSFERASE"/>
    <property type="match status" value="1"/>
</dbReference>
<evidence type="ECO:0000256" key="8">
    <source>
        <dbReference type="ARBA" id="ARBA00023299"/>
    </source>
</evidence>
<sequence>MRCFNFAPGPAALPFEVLEVIRDELFDFRGEGASIMEISHRSPAFAKVIGEAETGIRTLLGVPDGYDVLFMQGGGHQQFSAVPLNLLGTRRKADYIVNGTWSRKALKEAQKFCEVNVAALDDGTRAPRQQELRLDPDAAYVYYCDNETVHGVEFDYVPETGGVPLVADMSSNIMTRPVDVSRFGAIWFGAQKNFGIAGLAIALVRQDLIGKAGPACPVMLDWKTYAQSGSLFNTPPVFAIYVSSLVCRWLLQQGGVKEMQRRSALKSGLLYQTIDESEGFYRTRVQKDSRSRMNVTFALRDESLNEPFLAGALERGLKGVKGHRSVGGMRASLYNAVPQEGVQALADYMKEFARRHG</sequence>
<dbReference type="Pfam" id="PF00266">
    <property type="entry name" value="Aminotran_5"/>
    <property type="match status" value="1"/>
</dbReference>
<feature type="domain" description="Aminotransferase class V" evidence="13">
    <location>
        <begin position="4"/>
        <end position="345"/>
    </location>
</feature>
<evidence type="ECO:0000256" key="3">
    <source>
        <dbReference type="ARBA" id="ARBA00022576"/>
    </source>
</evidence>
<reference evidence="14 15" key="1">
    <citation type="submission" date="2022-02" db="EMBL/GenBank/DDBJ databases">
        <title>Mesosutterella porci, a novel member of the family Sutterellaceae from pig feces.</title>
        <authorList>
            <person name="Wylensek D."/>
            <person name="Clavel T."/>
        </authorList>
    </citation>
    <scope>NUCLEOTIDE SEQUENCE [LARGE SCALE GENOMIC DNA]</scope>
    <source>
        <strain evidence="15">oilRF-744-wt-GAM-9</strain>
    </source>
</reference>
<dbReference type="InterPro" id="IPR015422">
    <property type="entry name" value="PyrdxlP-dep_Trfase_small"/>
</dbReference>
<evidence type="ECO:0000256" key="2">
    <source>
        <dbReference type="ARBA" id="ARBA00006904"/>
    </source>
</evidence>
<dbReference type="NCBIfam" id="TIGR01364">
    <property type="entry name" value="serC_1"/>
    <property type="match status" value="1"/>
</dbReference>
<name>A0ABS9MSM6_9BURK</name>
<comment type="cofactor">
    <cofactor evidence="11">
        <name>pyridoxal 5'-phosphate</name>
        <dbReference type="ChEBI" id="CHEBI:597326"/>
    </cofactor>
    <text evidence="11">Binds 1 pyridoxal phosphate per subunit.</text>
</comment>
<dbReference type="NCBIfam" id="NF003764">
    <property type="entry name" value="PRK05355.1"/>
    <property type="match status" value="1"/>
</dbReference>
<feature type="binding site" evidence="11">
    <location>
        <position position="191"/>
    </location>
    <ligand>
        <name>pyridoxal 5'-phosphate</name>
        <dbReference type="ChEBI" id="CHEBI:597326"/>
    </ligand>
</feature>
<feature type="binding site" evidence="11">
    <location>
        <position position="101"/>
    </location>
    <ligand>
        <name>pyridoxal 5'-phosphate</name>
        <dbReference type="ChEBI" id="CHEBI:597326"/>
    </ligand>
</feature>
<evidence type="ECO:0000256" key="5">
    <source>
        <dbReference type="ARBA" id="ARBA00022679"/>
    </source>
</evidence>
<dbReference type="HAMAP" id="MF_00160">
    <property type="entry name" value="SerC_aminotrans_5"/>
    <property type="match status" value="1"/>
</dbReference>
<evidence type="ECO:0000256" key="1">
    <source>
        <dbReference type="ARBA" id="ARBA00005099"/>
    </source>
</evidence>
<dbReference type="EC" id="2.6.1.52" evidence="11"/>
<evidence type="ECO:0000256" key="12">
    <source>
        <dbReference type="RuleBase" id="RU004505"/>
    </source>
</evidence>
<comment type="pathway">
    <text evidence="11">Cofactor biosynthesis; pyridoxine 5'-phosphate biosynthesis; pyridoxine 5'-phosphate from D-erythrose 4-phosphate: step 3/5.</text>
</comment>
<comment type="caution">
    <text evidence="11">Lacks conserved residue(s) required for the propagation of feature annotation.</text>
</comment>
<comment type="catalytic activity">
    <reaction evidence="9 11">
        <text>4-(phosphooxy)-L-threonine + 2-oxoglutarate = (R)-3-hydroxy-2-oxo-4-phosphooxybutanoate + L-glutamate</text>
        <dbReference type="Rhea" id="RHEA:16573"/>
        <dbReference type="ChEBI" id="CHEBI:16810"/>
        <dbReference type="ChEBI" id="CHEBI:29985"/>
        <dbReference type="ChEBI" id="CHEBI:58452"/>
        <dbReference type="ChEBI" id="CHEBI:58538"/>
        <dbReference type="EC" id="2.6.1.52"/>
    </reaction>
</comment>
<evidence type="ECO:0000256" key="9">
    <source>
        <dbReference type="ARBA" id="ARBA00047630"/>
    </source>
</evidence>
<feature type="modified residue" description="N6-(pyridoxal phosphate)lysine" evidence="11">
    <location>
        <position position="192"/>
    </location>
</feature>
<dbReference type="InterPro" id="IPR020578">
    <property type="entry name" value="Aminotrans_V_PyrdxlP_BS"/>
</dbReference>
<dbReference type="SUPFAM" id="SSF53383">
    <property type="entry name" value="PLP-dependent transferases"/>
    <property type="match status" value="1"/>
</dbReference>
<comment type="catalytic activity">
    <reaction evidence="10 11 12">
        <text>O-phospho-L-serine + 2-oxoglutarate = 3-phosphooxypyruvate + L-glutamate</text>
        <dbReference type="Rhea" id="RHEA:14329"/>
        <dbReference type="ChEBI" id="CHEBI:16810"/>
        <dbReference type="ChEBI" id="CHEBI:18110"/>
        <dbReference type="ChEBI" id="CHEBI:29985"/>
        <dbReference type="ChEBI" id="CHEBI:57524"/>
        <dbReference type="EC" id="2.6.1.52"/>
    </reaction>
</comment>
<organism evidence="14 15">
    <name type="scientific">Mesosutterella porci</name>
    <dbReference type="NCBI Taxonomy" id="2915351"/>
    <lineage>
        <taxon>Bacteria</taxon>
        <taxon>Pseudomonadati</taxon>
        <taxon>Pseudomonadota</taxon>
        <taxon>Betaproteobacteria</taxon>
        <taxon>Burkholderiales</taxon>
        <taxon>Sutterellaceae</taxon>
        <taxon>Mesosutterella</taxon>
    </lineage>
</organism>
<comment type="subunit">
    <text evidence="11">Homodimer.</text>
</comment>
<dbReference type="RefSeq" id="WP_237979808.1">
    <property type="nucleotide sequence ID" value="NZ_JAKNCT010000011.1"/>
</dbReference>
<keyword evidence="11" id="KW-0963">Cytoplasm</keyword>
<dbReference type="EMBL" id="JAKNCT010000011">
    <property type="protein sequence ID" value="MCG5031626.1"/>
    <property type="molecule type" value="Genomic_DNA"/>
</dbReference>
<proteinExistence type="inferred from homology"/>
<keyword evidence="7 11" id="KW-0664">Pyridoxine biosynthesis</keyword>
<comment type="similarity">
    <text evidence="2 11">Belongs to the class-V pyridoxal-phosphate-dependent aminotransferase family. SerC subfamily.</text>
</comment>
<evidence type="ECO:0000256" key="6">
    <source>
        <dbReference type="ARBA" id="ARBA00022898"/>
    </source>
</evidence>
<comment type="caution">
    <text evidence="14">The sequence shown here is derived from an EMBL/GenBank/DDBJ whole genome shotgun (WGS) entry which is preliminary data.</text>
</comment>
<dbReference type="GO" id="GO:0004648">
    <property type="term" value="F:O-phospho-L-serine:2-oxoglutarate aminotransferase activity"/>
    <property type="evidence" value="ECO:0007669"/>
    <property type="project" value="UniProtKB-EC"/>
</dbReference>
<dbReference type="InterPro" id="IPR015421">
    <property type="entry name" value="PyrdxlP-dep_Trfase_major"/>
</dbReference>
<feature type="binding site" evidence="11">
    <location>
        <position position="41"/>
    </location>
    <ligand>
        <name>L-glutamate</name>
        <dbReference type="ChEBI" id="CHEBI:29985"/>
    </ligand>
</feature>
<dbReference type="PIRSF" id="PIRSF000525">
    <property type="entry name" value="SerC"/>
    <property type="match status" value="1"/>
</dbReference>
<comment type="function">
    <text evidence="11">Catalyzes the reversible conversion of 3-phosphohydroxypyruvate to phosphoserine and of 3-hydroxy-2-oxo-4-phosphonooxybutanoate to phosphohydroxythreonine.</text>
</comment>
<dbReference type="Gene3D" id="3.40.640.10">
    <property type="entry name" value="Type I PLP-dependent aspartate aminotransferase-like (Major domain)"/>
    <property type="match status" value="1"/>
</dbReference>
<gene>
    <name evidence="11 14" type="primary">serC</name>
    <name evidence="14" type="ORF">MAF45_09265</name>
</gene>
<evidence type="ECO:0000256" key="11">
    <source>
        <dbReference type="HAMAP-Rule" id="MF_00160"/>
    </source>
</evidence>
<evidence type="ECO:0000259" key="13">
    <source>
        <dbReference type="Pfam" id="PF00266"/>
    </source>
</evidence>
<evidence type="ECO:0000256" key="4">
    <source>
        <dbReference type="ARBA" id="ARBA00022605"/>
    </source>
</evidence>
<keyword evidence="15" id="KW-1185">Reference proteome</keyword>
<protein>
    <recommendedName>
        <fullName evidence="11">Phosphoserine aminotransferase</fullName>
        <ecNumber evidence="11">2.6.1.52</ecNumber>
    </recommendedName>
    <alternativeName>
        <fullName evidence="11">Phosphohydroxythreonine aminotransferase</fullName>
        <shortName evidence="11">PSAT</shortName>
    </alternativeName>
</protein>
<keyword evidence="6 11" id="KW-0663">Pyridoxal phosphate</keyword>